<evidence type="ECO:0000256" key="3">
    <source>
        <dbReference type="ARBA" id="ARBA00022912"/>
    </source>
</evidence>
<evidence type="ECO:0000313" key="7">
    <source>
        <dbReference type="Proteomes" id="UP000198122"/>
    </source>
</evidence>
<gene>
    <name evidence="6" type="ORF">SAMN05445756_1027</name>
</gene>
<dbReference type="PANTHER" id="PTHR11717">
    <property type="entry name" value="LOW MOLECULAR WEIGHT PROTEIN TYROSINE PHOSPHATASE"/>
    <property type="match status" value="1"/>
</dbReference>
<dbReference type="RefSeq" id="WP_159461864.1">
    <property type="nucleotide sequence ID" value="NZ_FYEZ01000001.1"/>
</dbReference>
<evidence type="ECO:0000256" key="1">
    <source>
        <dbReference type="ARBA" id="ARBA00011063"/>
    </source>
</evidence>
<dbReference type="PRINTS" id="PR00719">
    <property type="entry name" value="LMWPTPASE"/>
</dbReference>
<feature type="active site" description="Nucleophile" evidence="4">
    <location>
        <position position="7"/>
    </location>
</feature>
<dbReference type="SMART" id="SM00226">
    <property type="entry name" value="LMWPc"/>
    <property type="match status" value="1"/>
</dbReference>
<reference evidence="6 7" key="1">
    <citation type="submission" date="2017-06" db="EMBL/GenBank/DDBJ databases">
        <authorList>
            <person name="Kim H.J."/>
            <person name="Triplett B.A."/>
        </authorList>
    </citation>
    <scope>NUCLEOTIDE SEQUENCE [LARGE SCALE GENOMIC DNA]</scope>
    <source>
        <strain evidence="6 7">DSM 22179</strain>
    </source>
</reference>
<dbReference type="InterPro" id="IPR050438">
    <property type="entry name" value="LMW_PTPase"/>
</dbReference>
<name>A0A212TDC5_9MICO</name>
<dbReference type="Gene3D" id="3.40.50.2300">
    <property type="match status" value="1"/>
</dbReference>
<evidence type="ECO:0000256" key="4">
    <source>
        <dbReference type="PIRSR" id="PIRSR617867-1"/>
    </source>
</evidence>
<dbReference type="InterPro" id="IPR023485">
    <property type="entry name" value="Ptyr_pPase"/>
</dbReference>
<evidence type="ECO:0000256" key="2">
    <source>
        <dbReference type="ARBA" id="ARBA00022801"/>
    </source>
</evidence>
<comment type="similarity">
    <text evidence="1">Belongs to the low molecular weight phosphotyrosine protein phosphatase family.</text>
</comment>
<dbReference type="InterPro" id="IPR036196">
    <property type="entry name" value="Ptyr_pPase_sf"/>
</dbReference>
<feature type="domain" description="Phosphotyrosine protein phosphatase I" evidence="5">
    <location>
        <begin position="1"/>
        <end position="174"/>
    </location>
</feature>
<dbReference type="AlphaFoldDB" id="A0A212TDC5"/>
<keyword evidence="2" id="KW-0378">Hydrolase</keyword>
<dbReference type="Pfam" id="PF01451">
    <property type="entry name" value="LMWPc"/>
    <property type="match status" value="1"/>
</dbReference>
<sequence length="174" mass="19052">MRVLYVCTGNICRSTFAERWSSHLAPAGLSFSSAGTMAMVGDPMDGDMAHELRLRGGDPGGFVSRQVSLPILRETDLVLTMERRHKAYVVEEMPGLVRRTFTLGHFLHVAEELAAAGQRPAGDELVQAVSRVRVPSSRSESVEDPYRRGPEKSAEVAAQLEDWTGRVVRMLAGA</sequence>
<dbReference type="GO" id="GO:0004725">
    <property type="term" value="F:protein tyrosine phosphatase activity"/>
    <property type="evidence" value="ECO:0007669"/>
    <property type="project" value="InterPro"/>
</dbReference>
<dbReference type="PANTHER" id="PTHR11717:SF31">
    <property type="entry name" value="LOW MOLECULAR WEIGHT PROTEIN-TYROSINE-PHOSPHATASE ETP-RELATED"/>
    <property type="match status" value="1"/>
</dbReference>
<dbReference type="EMBL" id="FYEZ01000001">
    <property type="protein sequence ID" value="SNC64022.1"/>
    <property type="molecule type" value="Genomic_DNA"/>
</dbReference>
<dbReference type="Proteomes" id="UP000198122">
    <property type="component" value="Unassembled WGS sequence"/>
</dbReference>
<dbReference type="InterPro" id="IPR017867">
    <property type="entry name" value="Tyr_phospatase_low_mol_wt"/>
</dbReference>
<dbReference type="SUPFAM" id="SSF52788">
    <property type="entry name" value="Phosphotyrosine protein phosphatases I"/>
    <property type="match status" value="1"/>
</dbReference>
<proteinExistence type="inferred from homology"/>
<keyword evidence="7" id="KW-1185">Reference proteome</keyword>
<dbReference type="OrthoDB" id="9784339at2"/>
<evidence type="ECO:0000313" key="6">
    <source>
        <dbReference type="EMBL" id="SNC64022.1"/>
    </source>
</evidence>
<organism evidence="6 7">
    <name type="scientific">Kytococcus aerolatus</name>
    <dbReference type="NCBI Taxonomy" id="592308"/>
    <lineage>
        <taxon>Bacteria</taxon>
        <taxon>Bacillati</taxon>
        <taxon>Actinomycetota</taxon>
        <taxon>Actinomycetes</taxon>
        <taxon>Micrococcales</taxon>
        <taxon>Kytococcaceae</taxon>
        <taxon>Kytococcus</taxon>
    </lineage>
</organism>
<protein>
    <submittedName>
        <fullName evidence="6">Protein-tyrosine phosphatase</fullName>
    </submittedName>
</protein>
<keyword evidence="3" id="KW-0904">Protein phosphatase</keyword>
<feature type="active site" description="Nucleophile" evidence="4">
    <location>
        <position position="13"/>
    </location>
</feature>
<accession>A0A212TDC5</accession>
<evidence type="ECO:0000259" key="5">
    <source>
        <dbReference type="SMART" id="SM00226"/>
    </source>
</evidence>